<name>A0A1L7U3H5_FUSMA</name>
<dbReference type="GeneID" id="65087541"/>
<sequence length="325" mass="36253">MTPSISEDLSTRVGCVPVSKYGDDRSRPVPIVKIFDIVTADSAAVTQTIIEAGGCVIRNAVSAEDLAVIETDTRKFIQTDGEWTGEFFPKETKRVMGLAGKSAIYMKTIAMNRLARAVANNLLTSTHSCWIGSEWKTFVSKPQLNNTVIFSIAPGARDQDLHRDDMIHHHAVKRRTASEYKIGDDTGLGFFVAGKKTTRANGATRFIPGSHLWDPATPPDEKLSFYAELQPGDAFLFLSSCYHGGSANTTTDEERLMYSCFYTKSFLRQEENQYIVAPAQKMLETYDDETLELMGYGLSPPFLGWVDAMHPLDYLRGEKSFRDLY</sequence>
<keyword evidence="2" id="KW-1185">Reference proteome</keyword>
<dbReference type="Pfam" id="PF05721">
    <property type="entry name" value="PhyH"/>
    <property type="match status" value="1"/>
</dbReference>
<dbReference type="AlphaFoldDB" id="A0A1L7U3H5"/>
<dbReference type="PANTHER" id="PTHR37563">
    <property type="entry name" value="PHYTANOYL-COA DIOXYGENASE FAMILY PROTEIN (AFU_ORTHOLOGUE AFUA_2G03330)"/>
    <property type="match status" value="1"/>
</dbReference>
<dbReference type="EMBL" id="FCQH01000012">
    <property type="protein sequence ID" value="CVL02207.1"/>
    <property type="molecule type" value="Genomic_DNA"/>
</dbReference>
<proteinExistence type="predicted"/>
<dbReference type="InterPro" id="IPR051961">
    <property type="entry name" value="Fungal_Metabolite_Diox"/>
</dbReference>
<reference evidence="2" key="1">
    <citation type="journal article" date="2016" name="Genome Biol. Evol.">
        <title>Comparative 'omics' of the Fusarium fujikuroi species complex highlights differences in genetic potential and metabolite synthesis.</title>
        <authorList>
            <person name="Niehaus E.-M."/>
            <person name="Muensterkoetter M."/>
            <person name="Proctor R.H."/>
            <person name="Brown D.W."/>
            <person name="Sharon A."/>
            <person name="Idan Y."/>
            <person name="Oren-Young L."/>
            <person name="Sieber C.M."/>
            <person name="Novak O."/>
            <person name="Pencik A."/>
            <person name="Tarkowska D."/>
            <person name="Hromadova K."/>
            <person name="Freeman S."/>
            <person name="Maymon M."/>
            <person name="Elazar M."/>
            <person name="Youssef S.A."/>
            <person name="El-Shabrawy E.S.M."/>
            <person name="Shalaby A.B.A."/>
            <person name="Houterman P."/>
            <person name="Brock N.L."/>
            <person name="Burkhardt I."/>
            <person name="Tsavkelova E.A."/>
            <person name="Dickschat J.S."/>
            <person name="Galuszka P."/>
            <person name="Gueldener U."/>
            <person name="Tudzynski B."/>
        </authorList>
    </citation>
    <scope>NUCLEOTIDE SEQUENCE [LARGE SCALE GENOMIC DNA]</scope>
    <source>
        <strain evidence="2">MRC7560</strain>
    </source>
</reference>
<dbReference type="Gene3D" id="2.60.120.620">
    <property type="entry name" value="q2cbj1_9rhob like domain"/>
    <property type="match status" value="1"/>
</dbReference>
<evidence type="ECO:0000313" key="1">
    <source>
        <dbReference type="EMBL" id="CVL02207.1"/>
    </source>
</evidence>
<evidence type="ECO:0008006" key="3">
    <source>
        <dbReference type="Google" id="ProtNLM"/>
    </source>
</evidence>
<evidence type="ECO:0000313" key="2">
    <source>
        <dbReference type="Proteomes" id="UP000184255"/>
    </source>
</evidence>
<dbReference type="PANTHER" id="PTHR37563:SF2">
    <property type="entry name" value="PHYTANOYL-COA DIOXYGENASE FAMILY PROTEIN (AFU_ORTHOLOGUE AFUA_2G03330)"/>
    <property type="match status" value="1"/>
</dbReference>
<accession>A0A1L7U3H5</accession>
<dbReference type="VEuPathDB" id="FungiDB:FMAN_08281"/>
<dbReference type="InterPro" id="IPR008775">
    <property type="entry name" value="Phytyl_CoA_dOase-like"/>
</dbReference>
<protein>
    <recommendedName>
        <fullName evidence="3">Phytanoyl-CoA dioxygenase family protein</fullName>
    </recommendedName>
</protein>
<dbReference type="Proteomes" id="UP000184255">
    <property type="component" value="Unassembled WGS sequence"/>
</dbReference>
<organism evidence="1 2">
    <name type="scientific">Fusarium mangiferae</name>
    <name type="common">Mango malformation disease fungus</name>
    <dbReference type="NCBI Taxonomy" id="192010"/>
    <lineage>
        <taxon>Eukaryota</taxon>
        <taxon>Fungi</taxon>
        <taxon>Dikarya</taxon>
        <taxon>Ascomycota</taxon>
        <taxon>Pezizomycotina</taxon>
        <taxon>Sordariomycetes</taxon>
        <taxon>Hypocreomycetidae</taxon>
        <taxon>Hypocreales</taxon>
        <taxon>Nectriaceae</taxon>
        <taxon>Fusarium</taxon>
        <taxon>Fusarium fujikuroi species complex</taxon>
    </lineage>
</organism>
<dbReference type="SUPFAM" id="SSF51197">
    <property type="entry name" value="Clavaminate synthase-like"/>
    <property type="match status" value="1"/>
</dbReference>
<comment type="caution">
    <text evidence="1">The sequence shown here is derived from an EMBL/GenBank/DDBJ whole genome shotgun (WGS) entry which is preliminary data.</text>
</comment>
<dbReference type="RefSeq" id="XP_041687489.1">
    <property type="nucleotide sequence ID" value="XM_041821739.1"/>
</dbReference>
<gene>
    <name evidence="1" type="ORF">FMAN_08281</name>
</gene>